<proteinExistence type="predicted"/>
<feature type="region of interest" description="Disordered" evidence="1">
    <location>
        <begin position="1"/>
        <end position="81"/>
    </location>
</feature>
<dbReference type="AlphaFoldDB" id="A0A6J4L9T4"/>
<feature type="compositionally biased region" description="Gly residues" evidence="1">
    <location>
        <begin position="46"/>
        <end position="59"/>
    </location>
</feature>
<feature type="non-terminal residue" evidence="2">
    <location>
        <position position="247"/>
    </location>
</feature>
<feature type="compositionally biased region" description="Basic residues" evidence="1">
    <location>
        <begin position="154"/>
        <end position="171"/>
    </location>
</feature>
<evidence type="ECO:0000256" key="1">
    <source>
        <dbReference type="SAM" id="MobiDB-lite"/>
    </source>
</evidence>
<reference evidence="2" key="1">
    <citation type="submission" date="2020-02" db="EMBL/GenBank/DDBJ databases">
        <authorList>
            <person name="Meier V. D."/>
        </authorList>
    </citation>
    <scope>NUCLEOTIDE SEQUENCE</scope>
    <source>
        <strain evidence="2">AVDCRST_MAG16</strain>
    </source>
</reference>
<dbReference type="EMBL" id="CADCUE010000086">
    <property type="protein sequence ID" value="CAA9326457.1"/>
    <property type="molecule type" value="Genomic_DNA"/>
</dbReference>
<feature type="non-terminal residue" evidence="2">
    <location>
        <position position="1"/>
    </location>
</feature>
<feature type="compositionally biased region" description="Basic residues" evidence="1">
    <location>
        <begin position="213"/>
        <end position="237"/>
    </location>
</feature>
<organism evidence="2">
    <name type="scientific">uncultured Frankineae bacterium</name>
    <dbReference type="NCBI Taxonomy" id="437475"/>
    <lineage>
        <taxon>Bacteria</taxon>
        <taxon>Bacillati</taxon>
        <taxon>Actinomycetota</taxon>
        <taxon>Actinomycetes</taxon>
        <taxon>Frankiales</taxon>
        <taxon>environmental samples</taxon>
    </lineage>
</organism>
<protein>
    <submittedName>
        <fullName evidence="2">UPF0246 protein YaaA</fullName>
    </submittedName>
</protein>
<name>A0A6J4L9T4_9ACTN</name>
<feature type="region of interest" description="Disordered" evidence="1">
    <location>
        <begin position="95"/>
        <end position="130"/>
    </location>
</feature>
<feature type="compositionally biased region" description="Low complexity" evidence="1">
    <location>
        <begin position="238"/>
        <end position="247"/>
    </location>
</feature>
<feature type="region of interest" description="Disordered" evidence="1">
    <location>
        <begin position="147"/>
        <end position="247"/>
    </location>
</feature>
<accession>A0A6J4L9T4</accession>
<gene>
    <name evidence="2" type="ORF">AVDCRST_MAG16-1074</name>
</gene>
<sequence length="247" mass="25405">AGPAPAVREQGRRRTRGAAGPGPAVPPGAEPGPRAAGHRAADRGEAGPGRAAGGAGLPRGRGRPRRRADQLADDAGAAPLHRRRLRGAVACHAVACGPPSRGRLAARGERAVRAAAPARPRPGVPAVRRHVAARRRLADGRLAAGARTGAGVRPARRRPAVGGVRRARPRAARGAGAGAAGHRRDAVRRQPRQQAHQGAAGPRAVRVGSPLAPRRRGGRPVGRGPRRGRRAARRPRAARAATRPPVL</sequence>
<evidence type="ECO:0000313" key="2">
    <source>
        <dbReference type="EMBL" id="CAA9326457.1"/>
    </source>
</evidence>